<comment type="caution">
    <text evidence="1">The sequence shown here is derived from an EMBL/GenBank/DDBJ whole genome shotgun (WGS) entry which is preliminary data.</text>
</comment>
<evidence type="ECO:0000313" key="1">
    <source>
        <dbReference type="EMBL" id="MYL20049.1"/>
    </source>
</evidence>
<accession>A0A845DTA7</accession>
<sequence length="105" mass="11981">MRRKLLVVLFTGVVLLWTTVLVFLLLPSDQGRLPASEHSYSRLEYGVEEKVMKQKDGDEPSLISNQDQPEDILRDIKGTRAWVEDVSEDGRLSIDTLLDHLNAME</sequence>
<dbReference type="EMBL" id="WMET01000001">
    <property type="protein sequence ID" value="MYL20049.1"/>
    <property type="molecule type" value="Genomic_DNA"/>
</dbReference>
<proteinExistence type="predicted"/>
<dbReference type="RefSeq" id="WP_160836364.1">
    <property type="nucleotide sequence ID" value="NZ_WMET01000001.1"/>
</dbReference>
<organism evidence="1 2">
    <name type="scientific">Halobacillus litoralis</name>
    <dbReference type="NCBI Taxonomy" id="45668"/>
    <lineage>
        <taxon>Bacteria</taxon>
        <taxon>Bacillati</taxon>
        <taxon>Bacillota</taxon>
        <taxon>Bacilli</taxon>
        <taxon>Bacillales</taxon>
        <taxon>Bacillaceae</taxon>
        <taxon>Halobacillus</taxon>
    </lineage>
</organism>
<reference evidence="1 2" key="1">
    <citation type="submission" date="2019-11" db="EMBL/GenBank/DDBJ databases">
        <title>Genome sequences of 17 halophilic strains isolated from different environments.</title>
        <authorList>
            <person name="Furrow R.E."/>
        </authorList>
    </citation>
    <scope>NUCLEOTIDE SEQUENCE [LARGE SCALE GENOMIC DNA]</scope>
    <source>
        <strain evidence="1 2">22511_23_Filter</strain>
    </source>
</reference>
<gene>
    <name evidence="1" type="ORF">GLW04_09140</name>
</gene>
<dbReference type="AlphaFoldDB" id="A0A845DTA7"/>
<evidence type="ECO:0000313" key="2">
    <source>
        <dbReference type="Proteomes" id="UP000460949"/>
    </source>
</evidence>
<name>A0A845DTA7_9BACI</name>
<dbReference type="Proteomes" id="UP000460949">
    <property type="component" value="Unassembled WGS sequence"/>
</dbReference>
<protein>
    <submittedName>
        <fullName evidence="1">Uncharacterized protein</fullName>
    </submittedName>
</protein>